<evidence type="ECO:0000313" key="9">
    <source>
        <dbReference type="Proteomes" id="UP000662931"/>
    </source>
</evidence>
<feature type="transmembrane region" description="Helical" evidence="7">
    <location>
        <begin position="12"/>
        <end position="33"/>
    </location>
</feature>
<keyword evidence="6 7" id="KW-0472">Membrane</keyword>
<evidence type="ECO:0008006" key="10">
    <source>
        <dbReference type="Google" id="ProtNLM"/>
    </source>
</evidence>
<keyword evidence="9" id="KW-1185">Reference proteome</keyword>
<name>A0A875S6B3_EENNA</name>
<evidence type="ECO:0000256" key="3">
    <source>
        <dbReference type="ARBA" id="ARBA00022448"/>
    </source>
</evidence>
<accession>A0A875S6B3</accession>
<dbReference type="PANTHER" id="PTHR10332">
    <property type="entry name" value="EQUILIBRATIVE NUCLEOSIDE TRANSPORTER"/>
    <property type="match status" value="1"/>
</dbReference>
<comment type="similarity">
    <text evidence="2">Belongs to the SLC29A/ENT transporter (TC 2.A.57) family.</text>
</comment>
<evidence type="ECO:0000256" key="4">
    <source>
        <dbReference type="ARBA" id="ARBA00022692"/>
    </source>
</evidence>
<feature type="transmembrane region" description="Helical" evidence="7">
    <location>
        <begin position="79"/>
        <end position="99"/>
    </location>
</feature>
<reference evidence="8" key="1">
    <citation type="submission" date="2020-10" db="EMBL/GenBank/DDBJ databases">
        <authorList>
            <person name="Roach M.J.R."/>
        </authorList>
    </citation>
    <scope>NUCLEOTIDE SEQUENCE</scope>
    <source>
        <strain evidence="8">CBS 1945</strain>
    </source>
</reference>
<dbReference type="AlphaFoldDB" id="A0A875S6B3"/>
<dbReference type="OrthoDB" id="46396at2759"/>
<sequence>MTKQKGVDYSFRLKLGCFIQVIVFFSMTLSVLLPKNWTHFYFAFVMFNVLISAVGACLAQVGIIALVNIQGSLYANANVVGNALAGVLPSVSMIVAVLTNGHDTQNRAYEAAKYFLTSVAVTLTSLILLVVMERAESYSTSSLHANDESCDTSTTEYVSFHHLWSLLGLVETTIIITFSITLAFPIFASAIESPTVDKKVFIPLVFLIWNLGDLTGRIVCAWPFFVLKTQSKMIGYSLLRLLFIPLFLGCNIRGHGSGWIDDFFYILLQFLFGFTNGQLFSSSFMLIGQLLRTEDEKKAAGGFTALVINVSLLLGSIMSYLVVYMIGGRVSPKSFLFV</sequence>
<proteinExistence type="inferred from homology"/>
<evidence type="ECO:0000256" key="5">
    <source>
        <dbReference type="ARBA" id="ARBA00022989"/>
    </source>
</evidence>
<dbReference type="GeneID" id="62195468"/>
<keyword evidence="5 7" id="KW-1133">Transmembrane helix</keyword>
<evidence type="ECO:0000256" key="6">
    <source>
        <dbReference type="ARBA" id="ARBA00023136"/>
    </source>
</evidence>
<organism evidence="8 9">
    <name type="scientific">Eeniella nana</name>
    <name type="common">Yeast</name>
    <name type="synonym">Brettanomyces nanus</name>
    <dbReference type="NCBI Taxonomy" id="13502"/>
    <lineage>
        <taxon>Eukaryota</taxon>
        <taxon>Fungi</taxon>
        <taxon>Dikarya</taxon>
        <taxon>Ascomycota</taxon>
        <taxon>Saccharomycotina</taxon>
        <taxon>Pichiomycetes</taxon>
        <taxon>Pichiales</taxon>
        <taxon>Pichiaceae</taxon>
        <taxon>Brettanomyces</taxon>
    </lineage>
</organism>
<evidence type="ECO:0000256" key="1">
    <source>
        <dbReference type="ARBA" id="ARBA00004141"/>
    </source>
</evidence>
<dbReference type="RefSeq" id="XP_038778299.1">
    <property type="nucleotide sequence ID" value="XM_038922371.1"/>
</dbReference>
<dbReference type="KEGG" id="bnn:FOA43_002067"/>
<dbReference type="InterPro" id="IPR002259">
    <property type="entry name" value="Eqnu_transpt"/>
</dbReference>
<comment type="subcellular location">
    <subcellularLocation>
        <location evidence="1">Membrane</location>
        <topology evidence="1">Multi-pass membrane protein</topology>
    </subcellularLocation>
</comment>
<protein>
    <recommendedName>
        <fullName evidence="10">Nucleoside transporter</fullName>
    </recommendedName>
</protein>
<keyword evidence="3" id="KW-0813">Transport</keyword>
<dbReference type="GO" id="GO:0000329">
    <property type="term" value="C:fungal-type vacuole membrane"/>
    <property type="evidence" value="ECO:0007669"/>
    <property type="project" value="TreeGrafter"/>
</dbReference>
<evidence type="ECO:0000256" key="7">
    <source>
        <dbReference type="SAM" id="Phobius"/>
    </source>
</evidence>
<feature type="transmembrane region" description="Helical" evidence="7">
    <location>
        <begin position="303"/>
        <end position="326"/>
    </location>
</feature>
<dbReference type="EMBL" id="CP064813">
    <property type="protein sequence ID" value="QPG74734.1"/>
    <property type="molecule type" value="Genomic_DNA"/>
</dbReference>
<feature type="transmembrane region" description="Helical" evidence="7">
    <location>
        <begin position="39"/>
        <end position="67"/>
    </location>
</feature>
<dbReference type="Pfam" id="PF01733">
    <property type="entry name" value="Nucleoside_tran"/>
    <property type="match status" value="2"/>
</dbReference>
<dbReference type="GO" id="GO:0034257">
    <property type="term" value="F:nicotinamide riboside transmembrane transporter activity"/>
    <property type="evidence" value="ECO:0007669"/>
    <property type="project" value="TreeGrafter"/>
</dbReference>
<feature type="transmembrane region" description="Helical" evidence="7">
    <location>
        <begin position="200"/>
        <end position="225"/>
    </location>
</feature>
<feature type="transmembrane region" description="Helical" evidence="7">
    <location>
        <begin position="111"/>
        <end position="132"/>
    </location>
</feature>
<dbReference type="GO" id="GO:0005886">
    <property type="term" value="C:plasma membrane"/>
    <property type="evidence" value="ECO:0007669"/>
    <property type="project" value="TreeGrafter"/>
</dbReference>
<gene>
    <name evidence="8" type="ORF">FOA43_002067</name>
</gene>
<feature type="transmembrane region" description="Helical" evidence="7">
    <location>
        <begin position="237"/>
        <end position="254"/>
    </location>
</feature>
<keyword evidence="4 7" id="KW-0812">Transmembrane</keyword>
<dbReference type="Proteomes" id="UP000662931">
    <property type="component" value="Chromosome 2"/>
</dbReference>
<feature type="transmembrane region" description="Helical" evidence="7">
    <location>
        <begin position="266"/>
        <end position="291"/>
    </location>
</feature>
<evidence type="ECO:0000256" key="2">
    <source>
        <dbReference type="ARBA" id="ARBA00007965"/>
    </source>
</evidence>
<evidence type="ECO:0000313" key="8">
    <source>
        <dbReference type="EMBL" id="QPG74734.1"/>
    </source>
</evidence>
<dbReference type="PANTHER" id="PTHR10332:SF88">
    <property type="entry name" value="EQUILIBRATIVE NUCLEOSIDE TRANSPORTER 1, ISOFORM A"/>
    <property type="match status" value="1"/>
</dbReference>
<feature type="transmembrane region" description="Helical" evidence="7">
    <location>
        <begin position="163"/>
        <end position="188"/>
    </location>
</feature>
<dbReference type="GO" id="GO:0015205">
    <property type="term" value="F:nucleobase transmembrane transporter activity"/>
    <property type="evidence" value="ECO:0007669"/>
    <property type="project" value="TreeGrafter"/>
</dbReference>